<dbReference type="PRINTS" id="PR00932">
    <property type="entry name" value="AMINO1PTASE"/>
</dbReference>
<evidence type="ECO:0000313" key="12">
    <source>
        <dbReference type="Proteomes" id="UP000609849"/>
    </source>
</evidence>
<proteinExistence type="inferred from homology"/>
<dbReference type="Proteomes" id="UP000609849">
    <property type="component" value="Unassembled WGS sequence"/>
</dbReference>
<comment type="similarity">
    <text evidence="2 9">Belongs to the peptidase M18 family.</text>
</comment>
<name>A0ABR7JLU1_9FIRM</name>
<sequence length="463" mass="51278">MEIKYEAKNAWKIHMDNNSVKEVMNYSKGYMDFLFKSKTERSCAKEIIKQAKENGYISLEEAISKGSIKAGDKIYANNKDKGVCLFLIGKNTIENGMRIIGSHIDSPRLDLKANPLYEEANLGLFKTHYYGGIKKYQWLSLPLALSGVVILKDGRKIDICIGEDETDPVFCITDILPHLASDQNQKKISEAIKGEDLNLLIGSIPTEEKDGIVYNVLNILNEKYNMVEEDFLSAELQVVPAGKPRDLGLDKSMVLAYGHDDKVCTYAAITSIFDIEESDYTLVTLCADKEEVGSNGNTGMQSRFFENIVAELIELEGSYSDLKIKRALSKSKVLSADVSAGYDPNFSSAYDKRNSAYMGSGVVLIKYTGARGKSGCNDANAEFLAEVRNVFNNENVVWQTGELGKVDQGGGGTIAYMLANYGAEVVDCGVGVLSMHAPYEVISKVDLYEMYKGYRAFFNQIKL</sequence>
<gene>
    <name evidence="11" type="ORF">H8923_03090</name>
</gene>
<evidence type="ECO:0000256" key="6">
    <source>
        <dbReference type="ARBA" id="ARBA00022801"/>
    </source>
</evidence>
<dbReference type="PANTHER" id="PTHR28570">
    <property type="entry name" value="ASPARTYL AMINOPEPTIDASE"/>
    <property type="match status" value="1"/>
</dbReference>
<organism evidence="11 12">
    <name type="scientific">Romboutsia faecis</name>
    <dbReference type="NCBI Taxonomy" id="2764597"/>
    <lineage>
        <taxon>Bacteria</taxon>
        <taxon>Bacillati</taxon>
        <taxon>Bacillota</taxon>
        <taxon>Clostridia</taxon>
        <taxon>Peptostreptococcales</taxon>
        <taxon>Peptostreptococcaceae</taxon>
        <taxon>Romboutsia</taxon>
    </lineage>
</organism>
<keyword evidence="6 9" id="KW-0378">Hydrolase</keyword>
<evidence type="ECO:0000313" key="11">
    <source>
        <dbReference type="EMBL" id="MBC5995737.1"/>
    </source>
</evidence>
<protein>
    <recommendedName>
        <fullName evidence="10">M18 family aminopeptidase</fullName>
        <ecNumber evidence="10">3.4.11.-</ecNumber>
    </recommendedName>
</protein>
<dbReference type="EC" id="3.4.11.-" evidence="10"/>
<evidence type="ECO:0000256" key="2">
    <source>
        <dbReference type="ARBA" id="ARBA00008290"/>
    </source>
</evidence>
<evidence type="ECO:0000256" key="5">
    <source>
        <dbReference type="ARBA" id="ARBA00022723"/>
    </source>
</evidence>
<dbReference type="NCBIfam" id="NF002600">
    <property type="entry name" value="PRK02256.1"/>
    <property type="match status" value="1"/>
</dbReference>
<evidence type="ECO:0000256" key="7">
    <source>
        <dbReference type="ARBA" id="ARBA00022833"/>
    </source>
</evidence>
<comment type="caution">
    <text evidence="11">The sequence shown here is derived from an EMBL/GenBank/DDBJ whole genome shotgun (WGS) entry which is preliminary data.</text>
</comment>
<dbReference type="EMBL" id="JACRWE010000001">
    <property type="protein sequence ID" value="MBC5995737.1"/>
    <property type="molecule type" value="Genomic_DNA"/>
</dbReference>
<dbReference type="PANTHER" id="PTHR28570:SF2">
    <property type="entry name" value="M18 FAMILY AMINOPEPTIDASE 1-RELATED"/>
    <property type="match status" value="1"/>
</dbReference>
<dbReference type="CDD" id="cd05659">
    <property type="entry name" value="M18_API"/>
    <property type="match status" value="1"/>
</dbReference>
<dbReference type="Pfam" id="PF02127">
    <property type="entry name" value="Peptidase_M18"/>
    <property type="match status" value="1"/>
</dbReference>
<keyword evidence="4 9" id="KW-0645">Protease</keyword>
<keyword evidence="3 9" id="KW-0031">Aminopeptidase</keyword>
<evidence type="ECO:0000256" key="1">
    <source>
        <dbReference type="ARBA" id="ARBA00001947"/>
    </source>
</evidence>
<dbReference type="Gene3D" id="3.40.630.10">
    <property type="entry name" value="Zn peptidases"/>
    <property type="match status" value="1"/>
</dbReference>
<accession>A0ABR7JLU1</accession>
<keyword evidence="7 9" id="KW-0862">Zinc</keyword>
<keyword evidence="5 9" id="KW-0479">Metal-binding</keyword>
<dbReference type="GO" id="GO:0004177">
    <property type="term" value="F:aminopeptidase activity"/>
    <property type="evidence" value="ECO:0007669"/>
    <property type="project" value="UniProtKB-KW"/>
</dbReference>
<evidence type="ECO:0000256" key="8">
    <source>
        <dbReference type="ARBA" id="ARBA00023049"/>
    </source>
</evidence>
<comment type="cofactor">
    <cofactor evidence="1 10">
        <name>Zn(2+)</name>
        <dbReference type="ChEBI" id="CHEBI:29105"/>
    </cofactor>
</comment>
<dbReference type="InterPro" id="IPR001948">
    <property type="entry name" value="Peptidase_M18"/>
</dbReference>
<reference evidence="11 12" key="1">
    <citation type="submission" date="2020-08" db="EMBL/GenBank/DDBJ databases">
        <authorList>
            <person name="Liu C."/>
            <person name="Sun Q."/>
        </authorList>
    </citation>
    <scope>NUCLEOTIDE SEQUENCE [LARGE SCALE GENOMIC DNA]</scope>
    <source>
        <strain evidence="11 12">NSJ-18</strain>
    </source>
</reference>
<dbReference type="Gene3D" id="2.30.250.10">
    <property type="entry name" value="Aminopeptidase i, Domain 2"/>
    <property type="match status" value="1"/>
</dbReference>
<dbReference type="RefSeq" id="WP_153925803.1">
    <property type="nucleotide sequence ID" value="NZ_JACRWE010000001.1"/>
</dbReference>
<evidence type="ECO:0000256" key="9">
    <source>
        <dbReference type="RuleBase" id="RU004386"/>
    </source>
</evidence>
<dbReference type="SUPFAM" id="SSF101821">
    <property type="entry name" value="Aminopeptidase/glucanase lid domain"/>
    <property type="match status" value="1"/>
</dbReference>
<evidence type="ECO:0000256" key="3">
    <source>
        <dbReference type="ARBA" id="ARBA00022438"/>
    </source>
</evidence>
<dbReference type="SUPFAM" id="SSF53187">
    <property type="entry name" value="Zn-dependent exopeptidases"/>
    <property type="match status" value="1"/>
</dbReference>
<keyword evidence="8 9" id="KW-0482">Metalloprotease</keyword>
<keyword evidence="12" id="KW-1185">Reference proteome</keyword>
<dbReference type="InterPro" id="IPR023358">
    <property type="entry name" value="Peptidase_M18_dom2"/>
</dbReference>
<evidence type="ECO:0000256" key="10">
    <source>
        <dbReference type="RuleBase" id="RU004387"/>
    </source>
</evidence>
<evidence type="ECO:0000256" key="4">
    <source>
        <dbReference type="ARBA" id="ARBA00022670"/>
    </source>
</evidence>